<dbReference type="Proteomes" id="UP000095283">
    <property type="component" value="Unplaced"/>
</dbReference>
<evidence type="ECO:0000313" key="3">
    <source>
        <dbReference type="WBParaSite" id="Hba_09347"/>
    </source>
</evidence>
<reference evidence="3" key="1">
    <citation type="submission" date="2016-11" db="UniProtKB">
        <authorList>
            <consortium name="WormBaseParasite"/>
        </authorList>
    </citation>
    <scope>IDENTIFICATION</scope>
</reference>
<dbReference type="WBParaSite" id="Hba_09347">
    <property type="protein sequence ID" value="Hba_09347"/>
    <property type="gene ID" value="Hba_09347"/>
</dbReference>
<evidence type="ECO:0000256" key="1">
    <source>
        <dbReference type="SAM" id="MobiDB-lite"/>
    </source>
</evidence>
<dbReference type="AlphaFoldDB" id="A0A1I7WVZ6"/>
<proteinExistence type="predicted"/>
<organism evidence="2 3">
    <name type="scientific">Heterorhabditis bacteriophora</name>
    <name type="common">Entomopathogenic nematode worm</name>
    <dbReference type="NCBI Taxonomy" id="37862"/>
    <lineage>
        <taxon>Eukaryota</taxon>
        <taxon>Metazoa</taxon>
        <taxon>Ecdysozoa</taxon>
        <taxon>Nematoda</taxon>
        <taxon>Chromadorea</taxon>
        <taxon>Rhabditida</taxon>
        <taxon>Rhabditina</taxon>
        <taxon>Rhabditomorpha</taxon>
        <taxon>Strongyloidea</taxon>
        <taxon>Heterorhabditidae</taxon>
        <taxon>Heterorhabditis</taxon>
    </lineage>
</organism>
<protein>
    <submittedName>
        <fullName evidence="3">Uncharacterized protein</fullName>
    </submittedName>
</protein>
<sequence>MKSFKFLNNPNILKPTKKIDRFSLQLFHHHYLQCYQMTHSSSHLISTVCDPMAVPQRFLLPNMPFRREINSGCAVGTSIIITAQAFLDRHMKEKREKREKSERSKKGKRGERSKNTNTFNFWNFTVQLSSVNDIALNIRAPISKNGQVCFRHFNIVSSQIFRDTVANIYLRHPSHSGSMTYFTNYVINLSAAGITVNARINGSFTSELEKSIYLPIQTKFILHIRVTTHVFEVNYIVISVIKIILVRTSVKKLWFYQKNVI</sequence>
<keyword evidence="2" id="KW-1185">Reference proteome</keyword>
<name>A0A1I7WVZ6_HETBA</name>
<evidence type="ECO:0000313" key="2">
    <source>
        <dbReference type="Proteomes" id="UP000095283"/>
    </source>
</evidence>
<accession>A0A1I7WVZ6</accession>
<feature type="region of interest" description="Disordered" evidence="1">
    <location>
        <begin position="91"/>
        <end position="114"/>
    </location>
</feature>